<dbReference type="InterPro" id="IPR023627">
    <property type="entry name" value="Rcmb_RecR"/>
</dbReference>
<dbReference type="SUPFAM" id="SSF111304">
    <property type="entry name" value="Recombination protein RecR"/>
    <property type="match status" value="1"/>
</dbReference>
<dbReference type="Pfam" id="PF21176">
    <property type="entry name" value="RecR_HhH"/>
    <property type="match status" value="1"/>
</dbReference>
<feature type="non-terminal residue" evidence="1">
    <location>
        <position position="32"/>
    </location>
</feature>
<proteinExistence type="predicted"/>
<reference evidence="1 2" key="1">
    <citation type="submission" date="2017-11" db="EMBL/GenBank/DDBJ databases">
        <title>Evolution of Phototrophy in the Chloroflexi Phylum Driven by Horizontal Gene Transfer.</title>
        <authorList>
            <person name="Ward L.M."/>
            <person name="Hemp J."/>
            <person name="Shih P.M."/>
            <person name="Mcglynn S.E."/>
            <person name="Fischer W."/>
        </authorList>
    </citation>
    <scope>NUCLEOTIDE SEQUENCE [LARGE SCALE GENOMIC DNA]</scope>
    <source>
        <strain evidence="1">JP3_13</strain>
    </source>
</reference>
<accession>A0A2M8PBL2</accession>
<comment type="caution">
    <text evidence="1">The sequence shown here is derived from an EMBL/GenBank/DDBJ whole genome shotgun (WGS) entry which is preliminary data.</text>
</comment>
<dbReference type="EMBL" id="PGTM01000237">
    <property type="protein sequence ID" value="PJF34947.1"/>
    <property type="molecule type" value="Genomic_DNA"/>
</dbReference>
<evidence type="ECO:0000313" key="2">
    <source>
        <dbReference type="Proteomes" id="UP000229681"/>
    </source>
</evidence>
<organism evidence="1 2">
    <name type="scientific">Candidatus Thermofonsia Clade 1 bacterium</name>
    <dbReference type="NCBI Taxonomy" id="2364210"/>
    <lineage>
        <taxon>Bacteria</taxon>
        <taxon>Bacillati</taxon>
        <taxon>Chloroflexota</taxon>
        <taxon>Candidatus Thermofontia</taxon>
        <taxon>Candidatus Thermofonsia Clade 1</taxon>
    </lineage>
</organism>
<protein>
    <submittedName>
        <fullName evidence="1">Recombination protein RecR</fullName>
    </submittedName>
</protein>
<sequence length="32" mass="3392">MSKAIPASVTRLIEAFAQLPGVGNKTASRLTY</sequence>
<evidence type="ECO:0000313" key="1">
    <source>
        <dbReference type="EMBL" id="PJF34947.1"/>
    </source>
</evidence>
<dbReference type="AlphaFoldDB" id="A0A2M8PBL2"/>
<gene>
    <name evidence="1" type="ORF">CUN49_13050</name>
</gene>
<name>A0A2M8PBL2_9CHLR</name>
<dbReference type="Proteomes" id="UP000229681">
    <property type="component" value="Unassembled WGS sequence"/>
</dbReference>
<dbReference type="Gene3D" id="1.10.8.420">
    <property type="entry name" value="RecR Domain 1"/>
    <property type="match status" value="1"/>
</dbReference>